<evidence type="ECO:0000313" key="3">
    <source>
        <dbReference type="Proteomes" id="UP001217044"/>
    </source>
</evidence>
<keyword evidence="3" id="KW-1185">Reference proteome</keyword>
<reference evidence="2 3" key="1">
    <citation type="submission" date="2022-12" db="EMBL/GenBank/DDBJ databases">
        <title>Genome Sequence of Deinococcus aquaticus Type Strain PB314.</title>
        <authorList>
            <person name="Albert C."/>
            <person name="Hill J."/>
            <person name="Boren L."/>
            <person name="Scholz-Ng S."/>
            <person name="Fatema N."/>
            <person name="Grosso R."/>
            <person name="Soboslay E."/>
            <person name="Tuohy J."/>
        </authorList>
    </citation>
    <scope>NUCLEOTIDE SEQUENCE [LARGE SCALE GENOMIC DNA]</scope>
    <source>
        <strain evidence="2 3">PB-314</strain>
        <plasmid evidence="2 3">pDATS02</plasmid>
    </source>
</reference>
<organism evidence="2 3">
    <name type="scientific">Deinococcus aquaticus</name>
    <dbReference type="NCBI Taxonomy" id="328692"/>
    <lineage>
        <taxon>Bacteria</taxon>
        <taxon>Thermotogati</taxon>
        <taxon>Deinococcota</taxon>
        <taxon>Deinococci</taxon>
        <taxon>Deinococcales</taxon>
        <taxon>Deinococcaceae</taxon>
        <taxon>Deinococcus</taxon>
    </lineage>
</organism>
<keyword evidence="2" id="KW-0614">Plasmid</keyword>
<gene>
    <name evidence="2" type="ORF">M8445_17185</name>
</gene>
<name>A0ABY7V8P2_9DEIO</name>
<dbReference type="RefSeq" id="WP_273991448.1">
    <property type="nucleotide sequence ID" value="NZ_BAABQT010000016.1"/>
</dbReference>
<keyword evidence="1" id="KW-0472">Membrane</keyword>
<keyword evidence="1" id="KW-0812">Transmembrane</keyword>
<evidence type="ECO:0000256" key="1">
    <source>
        <dbReference type="SAM" id="Phobius"/>
    </source>
</evidence>
<feature type="transmembrane region" description="Helical" evidence="1">
    <location>
        <begin position="68"/>
        <end position="88"/>
    </location>
</feature>
<protein>
    <submittedName>
        <fullName evidence="2">Uncharacterized protein</fullName>
    </submittedName>
</protein>
<keyword evidence="1" id="KW-1133">Transmembrane helix</keyword>
<feature type="transmembrane region" description="Helical" evidence="1">
    <location>
        <begin position="12"/>
        <end position="31"/>
    </location>
</feature>
<proteinExistence type="predicted"/>
<accession>A0ABY7V8P2</accession>
<dbReference type="EMBL" id="CP115167">
    <property type="protein sequence ID" value="WDA60701.1"/>
    <property type="molecule type" value="Genomic_DNA"/>
</dbReference>
<dbReference type="Proteomes" id="UP001217044">
    <property type="component" value="Plasmid pDATS02"/>
</dbReference>
<evidence type="ECO:0000313" key="2">
    <source>
        <dbReference type="EMBL" id="WDA60701.1"/>
    </source>
</evidence>
<sequence length="202" mass="20530">MTDAARFVQDHPYQMLYGLIGLAVLLVINEIRHAIEKAAMRRAFLRPAASIPAATPAAPAAAKTGGALGSLAVAVVILGGAFYVLPFLQGQLGQGGGAAAVAGALTSGTYRGLGSSPLGSADLTLELDLLSSPKQVTLTSPTAGRFRLDGQVTPESGGTYLSGTLVNDQGVGLGTIKAHVTPSRVTGTAGIGPAQWQLDLRR</sequence>
<geneLocation type="plasmid" evidence="2 3">
    <name>pDATS02</name>
</geneLocation>